<dbReference type="eggNOG" id="COG2720">
    <property type="taxonomic scope" value="Bacteria"/>
</dbReference>
<dbReference type="PANTHER" id="PTHR35788">
    <property type="entry name" value="EXPORTED PROTEIN-RELATED"/>
    <property type="match status" value="1"/>
</dbReference>
<dbReference type="HOGENOM" id="CLU_075501_0_0_9"/>
<name>K0AZS0_GOTA9</name>
<evidence type="ECO:0000313" key="2">
    <source>
        <dbReference type="Proteomes" id="UP000006094"/>
    </source>
</evidence>
<keyword evidence="2" id="KW-1185">Reference proteome</keyword>
<dbReference type="PATRIC" id="fig|1128398.3.peg.1814"/>
<dbReference type="Proteomes" id="UP000006094">
    <property type="component" value="Chromosome"/>
</dbReference>
<evidence type="ECO:0000313" key="1">
    <source>
        <dbReference type="EMBL" id="AFS78774.1"/>
    </source>
</evidence>
<protein>
    <submittedName>
        <fullName evidence="1">VanW family protein</fullName>
    </submittedName>
</protein>
<dbReference type="PANTHER" id="PTHR35788:SF1">
    <property type="entry name" value="EXPORTED PROTEIN"/>
    <property type="match status" value="1"/>
</dbReference>
<dbReference type="KEGG" id="cad:Curi_c17670"/>
<dbReference type="OrthoDB" id="9797191at2"/>
<dbReference type="AlphaFoldDB" id="K0AZS0"/>
<gene>
    <name evidence="1" type="ordered locus">Curi_c17670</name>
</gene>
<dbReference type="STRING" id="1128398.Curi_c17670"/>
<proteinExistence type="predicted"/>
<organism evidence="1 2">
    <name type="scientific">Gottschalkia acidurici (strain ATCC 7906 / DSM 604 / BCRC 14475 / CIP 104303 / KCTC 5404 / NCIMB 10678 / 9a)</name>
    <name type="common">Clostridium acidurici</name>
    <dbReference type="NCBI Taxonomy" id="1128398"/>
    <lineage>
        <taxon>Bacteria</taxon>
        <taxon>Bacillati</taxon>
        <taxon>Bacillota</taxon>
        <taxon>Tissierellia</taxon>
        <taxon>Tissierellales</taxon>
        <taxon>Gottschalkiaceae</taxon>
        <taxon>Gottschalkia</taxon>
    </lineage>
</organism>
<sequence>MKRKHCLLFTLIITSLYLTSCNVKSSEKELDIDKESIKTKIITDDIEKKASSKSEKSEKVNKLPWEKNEEFKKAIEKIETRVLMSAYRTVLRDPLPGEEYNVHLAAKSLAGIVVPPGAVFSQNASIGPYTESKGYKKGPTYMGPKITTTEGGGVCKIASTLYNVAIYSNLEVVERYNHTMPVPYVPYGQDATVAYGFKDLKFKNNTDFPILIWAEGIENRLYIGFYGKEKPPKVEWHHETLEIREANIQYINNPKLKKNDEKMIIEGMDGALIKSWVTIEDETGNIKTKNLRNSSYLPMPYVIETNKEK</sequence>
<dbReference type="Pfam" id="PF04294">
    <property type="entry name" value="VanW"/>
    <property type="match status" value="1"/>
</dbReference>
<dbReference type="InterPro" id="IPR007391">
    <property type="entry name" value="Vancomycin_resist_VanW"/>
</dbReference>
<dbReference type="EMBL" id="CP003326">
    <property type="protein sequence ID" value="AFS78774.1"/>
    <property type="molecule type" value="Genomic_DNA"/>
</dbReference>
<dbReference type="InterPro" id="IPR052913">
    <property type="entry name" value="Glycopeptide_resist_protein"/>
</dbReference>
<reference evidence="1 2" key="1">
    <citation type="journal article" date="2012" name="PLoS ONE">
        <title>The purine-utilizing bacterium Clostridium acidurici 9a: a genome-guided metabolic reconsideration.</title>
        <authorList>
            <person name="Hartwich K."/>
            <person name="Poehlein A."/>
            <person name="Daniel R."/>
        </authorList>
    </citation>
    <scope>NUCLEOTIDE SEQUENCE [LARGE SCALE GENOMIC DNA]</scope>
    <source>
        <strain evidence="2">ATCC 7906 / DSM 604 / BCRC 14475 / CIP 104303 / KCTC 5404 / NCIMB 10678 / 9a</strain>
    </source>
</reference>
<accession>K0AZS0</accession>
<dbReference type="RefSeq" id="WP_014967910.1">
    <property type="nucleotide sequence ID" value="NC_018664.1"/>
</dbReference>